<reference evidence="3" key="2">
    <citation type="submission" date="2018-03" db="EMBL/GenBank/DDBJ databases">
        <title>The Triticum urartu genome reveals the dynamic nature of wheat genome evolution.</title>
        <authorList>
            <person name="Ling H."/>
            <person name="Ma B."/>
            <person name="Shi X."/>
            <person name="Liu H."/>
            <person name="Dong L."/>
            <person name="Sun H."/>
            <person name="Cao Y."/>
            <person name="Gao Q."/>
            <person name="Zheng S."/>
            <person name="Li Y."/>
            <person name="Yu Y."/>
            <person name="Du H."/>
            <person name="Qi M."/>
            <person name="Li Y."/>
            <person name="Yu H."/>
            <person name="Cui Y."/>
            <person name="Wang N."/>
            <person name="Chen C."/>
            <person name="Wu H."/>
            <person name="Zhao Y."/>
            <person name="Zhang J."/>
            <person name="Li Y."/>
            <person name="Zhou W."/>
            <person name="Zhang B."/>
            <person name="Hu W."/>
            <person name="Eijk M."/>
            <person name="Tang J."/>
            <person name="Witsenboer H."/>
            <person name="Zhao S."/>
            <person name="Li Z."/>
            <person name="Zhang A."/>
            <person name="Wang D."/>
            <person name="Liang C."/>
        </authorList>
    </citation>
    <scope>NUCLEOTIDE SEQUENCE [LARGE SCALE GENOMIC DNA]</scope>
    <source>
        <strain evidence="3">cv. G1812</strain>
    </source>
</reference>
<feature type="compositionally biased region" description="Polar residues" evidence="1">
    <location>
        <begin position="116"/>
        <end position="132"/>
    </location>
</feature>
<evidence type="ECO:0000313" key="4">
    <source>
        <dbReference type="Proteomes" id="UP000015106"/>
    </source>
</evidence>
<name>A0A8R7PX89_TRIUA</name>
<protein>
    <submittedName>
        <fullName evidence="3">Uncharacterized protein</fullName>
    </submittedName>
</protein>
<feature type="signal peptide" evidence="2">
    <location>
        <begin position="1"/>
        <end position="23"/>
    </location>
</feature>
<evidence type="ECO:0000256" key="1">
    <source>
        <dbReference type="SAM" id="MobiDB-lite"/>
    </source>
</evidence>
<evidence type="ECO:0000313" key="3">
    <source>
        <dbReference type="EnsemblPlants" id="TuG1812G0300005121.01.T03"/>
    </source>
</evidence>
<dbReference type="AlphaFoldDB" id="A0A8R7PX89"/>
<proteinExistence type="predicted"/>
<feature type="chain" id="PRO_5035887931" evidence="2">
    <location>
        <begin position="24"/>
        <end position="132"/>
    </location>
</feature>
<gene>
    <name evidence="3" type="primary">LOC125549261</name>
</gene>
<accession>A0A8R7PX89</accession>
<reference evidence="4" key="1">
    <citation type="journal article" date="2013" name="Nature">
        <title>Draft genome of the wheat A-genome progenitor Triticum urartu.</title>
        <authorList>
            <person name="Ling H.Q."/>
            <person name="Zhao S."/>
            <person name="Liu D."/>
            <person name="Wang J."/>
            <person name="Sun H."/>
            <person name="Zhang C."/>
            <person name="Fan H."/>
            <person name="Li D."/>
            <person name="Dong L."/>
            <person name="Tao Y."/>
            <person name="Gao C."/>
            <person name="Wu H."/>
            <person name="Li Y."/>
            <person name="Cui Y."/>
            <person name="Guo X."/>
            <person name="Zheng S."/>
            <person name="Wang B."/>
            <person name="Yu K."/>
            <person name="Liang Q."/>
            <person name="Yang W."/>
            <person name="Lou X."/>
            <person name="Chen J."/>
            <person name="Feng M."/>
            <person name="Jian J."/>
            <person name="Zhang X."/>
            <person name="Luo G."/>
            <person name="Jiang Y."/>
            <person name="Liu J."/>
            <person name="Wang Z."/>
            <person name="Sha Y."/>
            <person name="Zhang B."/>
            <person name="Wu H."/>
            <person name="Tang D."/>
            <person name="Shen Q."/>
            <person name="Xue P."/>
            <person name="Zou S."/>
            <person name="Wang X."/>
            <person name="Liu X."/>
            <person name="Wang F."/>
            <person name="Yang Y."/>
            <person name="An X."/>
            <person name="Dong Z."/>
            <person name="Zhang K."/>
            <person name="Zhang X."/>
            <person name="Luo M.C."/>
            <person name="Dvorak J."/>
            <person name="Tong Y."/>
            <person name="Wang J."/>
            <person name="Yang H."/>
            <person name="Li Z."/>
            <person name="Wang D."/>
            <person name="Zhang A."/>
            <person name="Wang J."/>
        </authorList>
    </citation>
    <scope>NUCLEOTIDE SEQUENCE</scope>
    <source>
        <strain evidence="4">cv. G1812</strain>
    </source>
</reference>
<reference evidence="3" key="3">
    <citation type="submission" date="2022-06" db="UniProtKB">
        <authorList>
            <consortium name="EnsemblPlants"/>
        </authorList>
    </citation>
    <scope>IDENTIFICATION</scope>
</reference>
<sequence length="132" mass="14297">MAAQTGAVLLLVGLLALATMASSNTEDLVLNHVQFVGTRRRHPLLAKAGVEGSQQRSDKLGSDACQPLHLVPCHLQPRQLRHPSGFGERRHLRHPDSSTGTTEEPAVPGAIREQYEWTNTNDPGQPDTPGQP</sequence>
<keyword evidence="4" id="KW-1185">Reference proteome</keyword>
<organism evidence="3 4">
    <name type="scientific">Triticum urartu</name>
    <name type="common">Red wild einkorn</name>
    <name type="synonym">Crithodium urartu</name>
    <dbReference type="NCBI Taxonomy" id="4572"/>
    <lineage>
        <taxon>Eukaryota</taxon>
        <taxon>Viridiplantae</taxon>
        <taxon>Streptophyta</taxon>
        <taxon>Embryophyta</taxon>
        <taxon>Tracheophyta</taxon>
        <taxon>Spermatophyta</taxon>
        <taxon>Magnoliopsida</taxon>
        <taxon>Liliopsida</taxon>
        <taxon>Poales</taxon>
        <taxon>Poaceae</taxon>
        <taxon>BOP clade</taxon>
        <taxon>Pooideae</taxon>
        <taxon>Triticodae</taxon>
        <taxon>Triticeae</taxon>
        <taxon>Triticinae</taxon>
        <taxon>Triticum</taxon>
    </lineage>
</organism>
<dbReference type="Gramene" id="TuG1812G0300005121.01.T03">
    <property type="protein sequence ID" value="TuG1812G0300005121.01.T03"/>
    <property type="gene ID" value="TuG1812G0300005121.01"/>
</dbReference>
<keyword evidence="2" id="KW-0732">Signal</keyword>
<dbReference type="EnsemblPlants" id="TuG1812G0300005121.01.T03">
    <property type="protein sequence ID" value="TuG1812G0300005121.01.T03"/>
    <property type="gene ID" value="TuG1812G0300005121.01"/>
</dbReference>
<dbReference type="Proteomes" id="UP000015106">
    <property type="component" value="Chromosome 3"/>
</dbReference>
<evidence type="ECO:0000256" key="2">
    <source>
        <dbReference type="SAM" id="SignalP"/>
    </source>
</evidence>
<feature type="region of interest" description="Disordered" evidence="1">
    <location>
        <begin position="77"/>
        <end position="132"/>
    </location>
</feature>